<evidence type="ECO:0000256" key="4">
    <source>
        <dbReference type="ARBA" id="ARBA00022801"/>
    </source>
</evidence>
<comment type="catalytic activity">
    <reaction evidence="1 6">
        <text>a beta-lactam + H2O = a substituted beta-amino acid</text>
        <dbReference type="Rhea" id="RHEA:20401"/>
        <dbReference type="ChEBI" id="CHEBI:15377"/>
        <dbReference type="ChEBI" id="CHEBI:35627"/>
        <dbReference type="ChEBI" id="CHEBI:140347"/>
        <dbReference type="EC" id="3.5.2.6"/>
    </reaction>
</comment>
<keyword evidence="9" id="KW-1185">Reference proteome</keyword>
<feature type="domain" description="Beta-lactamase class A catalytic" evidence="7">
    <location>
        <begin position="32"/>
        <end position="249"/>
    </location>
</feature>
<dbReference type="InterPro" id="IPR000871">
    <property type="entry name" value="Beta-lactam_class-A"/>
</dbReference>
<dbReference type="PRINTS" id="PR00118">
    <property type="entry name" value="BLACTAMASEA"/>
</dbReference>
<proteinExistence type="inferred from homology"/>
<dbReference type="InterPro" id="IPR045155">
    <property type="entry name" value="Beta-lactam_cat"/>
</dbReference>
<dbReference type="PANTHER" id="PTHR35333:SF3">
    <property type="entry name" value="BETA-LACTAMASE-TYPE TRANSPEPTIDASE FOLD CONTAINING PROTEIN"/>
    <property type="match status" value="1"/>
</dbReference>
<evidence type="ECO:0000259" key="7">
    <source>
        <dbReference type="Pfam" id="PF13354"/>
    </source>
</evidence>
<evidence type="ECO:0000256" key="6">
    <source>
        <dbReference type="RuleBase" id="RU361140"/>
    </source>
</evidence>
<dbReference type="NCBIfam" id="NF033103">
    <property type="entry name" value="bla_class_A"/>
    <property type="match status" value="1"/>
</dbReference>
<evidence type="ECO:0000256" key="2">
    <source>
        <dbReference type="ARBA" id="ARBA00009009"/>
    </source>
</evidence>
<dbReference type="EMBL" id="CP080096">
    <property type="protein sequence ID" value="QYD73368.1"/>
    <property type="molecule type" value="Genomic_DNA"/>
</dbReference>
<comment type="similarity">
    <text evidence="2 6">Belongs to the class-A beta-lactamase family.</text>
</comment>
<evidence type="ECO:0000256" key="3">
    <source>
        <dbReference type="ARBA" id="ARBA00012865"/>
    </source>
</evidence>
<evidence type="ECO:0000256" key="1">
    <source>
        <dbReference type="ARBA" id="ARBA00001526"/>
    </source>
</evidence>
<dbReference type="EC" id="3.5.2.6" evidence="3 6"/>
<name>A0ABX8UWI5_9BURK</name>
<organism evidence="8 9">
    <name type="scientific">Paraburkholderia edwinii</name>
    <dbReference type="NCBI Taxonomy" id="2861782"/>
    <lineage>
        <taxon>Bacteria</taxon>
        <taxon>Pseudomonadati</taxon>
        <taxon>Pseudomonadota</taxon>
        <taxon>Betaproteobacteria</taxon>
        <taxon>Burkholderiales</taxon>
        <taxon>Burkholderiaceae</taxon>
        <taxon>Paraburkholderia</taxon>
    </lineage>
</organism>
<dbReference type="Proteomes" id="UP000826462">
    <property type="component" value="Chromosome 2"/>
</dbReference>
<evidence type="ECO:0000313" key="8">
    <source>
        <dbReference type="EMBL" id="QYD73368.1"/>
    </source>
</evidence>
<accession>A0ABX8UWI5</accession>
<reference evidence="8 9" key="1">
    <citation type="submission" date="2021-07" db="EMBL/GenBank/DDBJ databases">
        <title>Paraburkholderia edwinii protects Aspergillus sp. from phenazines by acting as a toxin sponge.</title>
        <authorList>
            <person name="Dahlstrom K.M."/>
            <person name="Newman D.K."/>
        </authorList>
    </citation>
    <scope>NUCLEOTIDE SEQUENCE [LARGE SCALE GENOMIC DNA]</scope>
    <source>
        <strain evidence="8 9">Pe01</strain>
    </source>
</reference>
<dbReference type="PROSITE" id="PS00146">
    <property type="entry name" value="BETA_LACTAMASE_A"/>
    <property type="match status" value="1"/>
</dbReference>
<keyword evidence="4 6" id="KW-0378">Hydrolase</keyword>
<gene>
    <name evidence="8" type="primary">bla</name>
    <name evidence="8" type="ORF">KZJ38_27450</name>
</gene>
<protein>
    <recommendedName>
        <fullName evidence="3 6">Beta-lactamase</fullName>
        <ecNumber evidence="3 6">3.5.2.6</ecNumber>
    </recommendedName>
</protein>
<dbReference type="PANTHER" id="PTHR35333">
    <property type="entry name" value="BETA-LACTAMASE"/>
    <property type="match status" value="1"/>
</dbReference>
<dbReference type="InterPro" id="IPR023650">
    <property type="entry name" value="Beta-lactam_class-A_AS"/>
</dbReference>
<sequence>MSRAFAQSDNDAPDALSVALRHIETDRGGRLGVAVIDTQTGKRAGYRSHERFPMCSTFKLLAVAAVLSRVDSGTDRLERRIRFEPNDVVVNSPVTQNRSGAQGMTLAEICEAAITFSDNTAGNLMLASIGGPEALTAYARLLGDHVTRLDRVEPELNEARPGDPRDTTSPAAMLSNMRALVTGDPLQPASRDRLIGWLAGNKTGGTRLRAGLPQQWRIGDKTGAGEHGTTNDVAVVWPSEESRPLFISIYLTGDPSDGKHQNATIASVGAAIAQWLHG</sequence>
<dbReference type="Pfam" id="PF13354">
    <property type="entry name" value="Beta-lactamase2"/>
    <property type="match status" value="1"/>
</dbReference>
<dbReference type="SUPFAM" id="SSF56601">
    <property type="entry name" value="beta-lactamase/transpeptidase-like"/>
    <property type="match status" value="1"/>
</dbReference>
<dbReference type="Gene3D" id="3.40.710.10">
    <property type="entry name" value="DD-peptidase/beta-lactamase superfamily"/>
    <property type="match status" value="1"/>
</dbReference>
<evidence type="ECO:0000313" key="9">
    <source>
        <dbReference type="Proteomes" id="UP000826462"/>
    </source>
</evidence>
<keyword evidence="5 6" id="KW-0046">Antibiotic resistance</keyword>
<evidence type="ECO:0000256" key="5">
    <source>
        <dbReference type="ARBA" id="ARBA00023251"/>
    </source>
</evidence>
<dbReference type="InterPro" id="IPR012338">
    <property type="entry name" value="Beta-lactam/transpept-like"/>
</dbReference>